<dbReference type="Pfam" id="PF07963">
    <property type="entry name" value="N_methyl"/>
    <property type="match status" value="1"/>
</dbReference>
<evidence type="ECO:0000313" key="3">
    <source>
        <dbReference type="Proteomes" id="UP000824264"/>
    </source>
</evidence>
<dbReference type="InterPro" id="IPR045584">
    <property type="entry name" value="Pilin-like"/>
</dbReference>
<dbReference type="NCBIfam" id="TIGR02532">
    <property type="entry name" value="IV_pilin_GFxxxE"/>
    <property type="match status" value="1"/>
</dbReference>
<dbReference type="AlphaFoldDB" id="A0A9D1QZ74"/>
<name>A0A9D1QZ74_9BACT</name>
<gene>
    <name evidence="2" type="ORF">H9874_02305</name>
</gene>
<sequence>MQGFTLLEMLIVLVIMGILVAVGVGSFSVERNPLYAGAQTLVTATATARSRALLLNAPVTLELGADSLEISSPGGEPPLREDFPKGMSAASVNGQSLLGTPYRFLFHPLGVVQEHVVQMQAGQDTLSVYIPATGTARILEGPFSLEQIRKEFL</sequence>
<dbReference type="PROSITE" id="PS00409">
    <property type="entry name" value="PROKAR_NTER_METHYL"/>
    <property type="match status" value="1"/>
</dbReference>
<keyword evidence="1" id="KW-1133">Transmembrane helix</keyword>
<protein>
    <submittedName>
        <fullName evidence="2">Prepilin-type N-terminal cleavage/methylation domain-containing protein</fullName>
    </submittedName>
</protein>
<dbReference type="Proteomes" id="UP000824264">
    <property type="component" value="Unassembled WGS sequence"/>
</dbReference>
<reference evidence="2" key="1">
    <citation type="journal article" date="2021" name="PeerJ">
        <title>Extensive microbial diversity within the chicken gut microbiome revealed by metagenomics and culture.</title>
        <authorList>
            <person name="Gilroy R."/>
            <person name="Ravi A."/>
            <person name="Getino M."/>
            <person name="Pursley I."/>
            <person name="Horton D.L."/>
            <person name="Alikhan N.F."/>
            <person name="Baker D."/>
            <person name="Gharbi K."/>
            <person name="Hall N."/>
            <person name="Watson M."/>
            <person name="Adriaenssens E.M."/>
            <person name="Foster-Nyarko E."/>
            <person name="Jarju S."/>
            <person name="Secka A."/>
            <person name="Antonio M."/>
            <person name="Oren A."/>
            <person name="Chaudhuri R.R."/>
            <person name="La Ragione R."/>
            <person name="Hildebrand F."/>
            <person name="Pallen M.J."/>
        </authorList>
    </citation>
    <scope>NUCLEOTIDE SEQUENCE</scope>
    <source>
        <strain evidence="2">ChiSxjej5B17-1746</strain>
    </source>
</reference>
<keyword evidence="1" id="KW-0472">Membrane</keyword>
<organism evidence="2 3">
    <name type="scientific">Candidatus Bilophila faecipullorum</name>
    <dbReference type="NCBI Taxonomy" id="2838482"/>
    <lineage>
        <taxon>Bacteria</taxon>
        <taxon>Pseudomonadati</taxon>
        <taxon>Thermodesulfobacteriota</taxon>
        <taxon>Desulfovibrionia</taxon>
        <taxon>Desulfovibrionales</taxon>
        <taxon>Desulfovibrionaceae</taxon>
        <taxon>Bilophila</taxon>
    </lineage>
</organism>
<dbReference type="Gene3D" id="3.30.700.10">
    <property type="entry name" value="Glycoprotein, Type 4 Pilin"/>
    <property type="match status" value="1"/>
</dbReference>
<dbReference type="EMBL" id="DXGI01000088">
    <property type="protein sequence ID" value="HIW77964.1"/>
    <property type="molecule type" value="Genomic_DNA"/>
</dbReference>
<comment type="caution">
    <text evidence="2">The sequence shown here is derived from an EMBL/GenBank/DDBJ whole genome shotgun (WGS) entry which is preliminary data.</text>
</comment>
<accession>A0A9D1QZ74</accession>
<dbReference type="SUPFAM" id="SSF54523">
    <property type="entry name" value="Pili subunits"/>
    <property type="match status" value="1"/>
</dbReference>
<evidence type="ECO:0000313" key="2">
    <source>
        <dbReference type="EMBL" id="HIW77964.1"/>
    </source>
</evidence>
<reference evidence="2" key="2">
    <citation type="submission" date="2021-04" db="EMBL/GenBank/DDBJ databases">
        <authorList>
            <person name="Gilroy R."/>
        </authorList>
    </citation>
    <scope>NUCLEOTIDE SEQUENCE</scope>
    <source>
        <strain evidence="2">ChiSxjej5B17-1746</strain>
    </source>
</reference>
<proteinExistence type="predicted"/>
<dbReference type="InterPro" id="IPR012902">
    <property type="entry name" value="N_methyl_site"/>
</dbReference>
<evidence type="ECO:0000256" key="1">
    <source>
        <dbReference type="SAM" id="Phobius"/>
    </source>
</evidence>
<keyword evidence="1" id="KW-0812">Transmembrane</keyword>
<feature type="transmembrane region" description="Helical" evidence="1">
    <location>
        <begin position="6"/>
        <end position="29"/>
    </location>
</feature>